<dbReference type="Pfam" id="PF00379">
    <property type="entry name" value="Chitin_bind_4"/>
    <property type="match status" value="1"/>
</dbReference>
<feature type="region of interest" description="Disordered" evidence="3">
    <location>
        <begin position="25"/>
        <end position="98"/>
    </location>
</feature>
<feature type="compositionally biased region" description="Polar residues" evidence="3">
    <location>
        <begin position="55"/>
        <end position="65"/>
    </location>
</feature>
<dbReference type="Proteomes" id="UP000694843">
    <property type="component" value="Unplaced"/>
</dbReference>
<keyword evidence="1 2" id="KW-0193">Cuticle</keyword>
<evidence type="ECO:0000313" key="5">
    <source>
        <dbReference type="Proteomes" id="UP000694843"/>
    </source>
</evidence>
<feature type="compositionally biased region" description="Polar residues" evidence="3">
    <location>
        <begin position="72"/>
        <end position="82"/>
    </location>
</feature>
<dbReference type="GeneID" id="108672641"/>
<dbReference type="GO" id="GO:0031012">
    <property type="term" value="C:extracellular matrix"/>
    <property type="evidence" value="ECO:0007669"/>
    <property type="project" value="TreeGrafter"/>
</dbReference>
<organism evidence="5 6">
    <name type="scientific">Hyalella azteca</name>
    <name type="common">Amphipod</name>
    <dbReference type="NCBI Taxonomy" id="294128"/>
    <lineage>
        <taxon>Eukaryota</taxon>
        <taxon>Metazoa</taxon>
        <taxon>Ecdysozoa</taxon>
        <taxon>Arthropoda</taxon>
        <taxon>Crustacea</taxon>
        <taxon>Multicrustacea</taxon>
        <taxon>Malacostraca</taxon>
        <taxon>Eumalacostraca</taxon>
        <taxon>Peracarida</taxon>
        <taxon>Amphipoda</taxon>
        <taxon>Senticaudata</taxon>
        <taxon>Talitrida</taxon>
        <taxon>Talitroidea</taxon>
        <taxon>Hyalellidae</taxon>
        <taxon>Hyalella</taxon>
    </lineage>
</organism>
<evidence type="ECO:0000256" key="4">
    <source>
        <dbReference type="SAM" id="SignalP"/>
    </source>
</evidence>
<feature type="region of interest" description="Disordered" evidence="3">
    <location>
        <begin position="321"/>
        <end position="341"/>
    </location>
</feature>
<dbReference type="KEGG" id="hazt:108672641"/>
<feature type="region of interest" description="Disordered" evidence="3">
    <location>
        <begin position="112"/>
        <end position="158"/>
    </location>
</feature>
<evidence type="ECO:0000256" key="1">
    <source>
        <dbReference type="ARBA" id="ARBA00022460"/>
    </source>
</evidence>
<name>A0A8B7NS04_HYAAZ</name>
<protein>
    <submittedName>
        <fullName evidence="6">Uncharacterized protein LOC108672641</fullName>
    </submittedName>
</protein>
<dbReference type="AlphaFoldDB" id="A0A8B7NS04"/>
<evidence type="ECO:0000256" key="2">
    <source>
        <dbReference type="PROSITE-ProRule" id="PRU00497"/>
    </source>
</evidence>
<dbReference type="OrthoDB" id="7427568at2759"/>
<feature type="signal peptide" evidence="4">
    <location>
        <begin position="1"/>
        <end position="24"/>
    </location>
</feature>
<feature type="compositionally biased region" description="Polar residues" evidence="3">
    <location>
        <begin position="38"/>
        <end position="48"/>
    </location>
</feature>
<dbReference type="PROSITE" id="PS00233">
    <property type="entry name" value="CHIT_BIND_RR_1"/>
    <property type="match status" value="1"/>
</dbReference>
<feature type="chain" id="PRO_5034404240" evidence="4">
    <location>
        <begin position="25"/>
        <end position="858"/>
    </location>
</feature>
<dbReference type="InterPro" id="IPR000618">
    <property type="entry name" value="Insect_cuticle"/>
</dbReference>
<dbReference type="PANTHER" id="PTHR12236:SF95">
    <property type="entry name" value="CUTICULAR PROTEIN 76BD, ISOFORM C-RELATED"/>
    <property type="match status" value="1"/>
</dbReference>
<dbReference type="InterPro" id="IPR051217">
    <property type="entry name" value="Insect_Cuticle_Struc_Prot"/>
</dbReference>
<evidence type="ECO:0000313" key="6">
    <source>
        <dbReference type="RefSeq" id="XP_018015841.1"/>
    </source>
</evidence>
<feature type="compositionally biased region" description="Basic and acidic residues" evidence="3">
    <location>
        <begin position="321"/>
        <end position="331"/>
    </location>
</feature>
<dbReference type="PANTHER" id="PTHR12236">
    <property type="entry name" value="STRUCTURAL CONTITUENT OF CUTICLE"/>
    <property type="match status" value="1"/>
</dbReference>
<accession>A0A8B7NS04</accession>
<evidence type="ECO:0000256" key="3">
    <source>
        <dbReference type="SAM" id="MobiDB-lite"/>
    </source>
</evidence>
<reference evidence="6" key="1">
    <citation type="submission" date="2025-08" db="UniProtKB">
        <authorList>
            <consortium name="RefSeq"/>
        </authorList>
    </citation>
    <scope>IDENTIFICATION</scope>
    <source>
        <tissue evidence="6">Whole organism</tissue>
    </source>
</reference>
<keyword evidence="4" id="KW-0732">Signal</keyword>
<dbReference type="PROSITE" id="PS51155">
    <property type="entry name" value="CHIT_BIND_RR_2"/>
    <property type="match status" value="1"/>
</dbReference>
<dbReference type="GO" id="GO:0005615">
    <property type="term" value="C:extracellular space"/>
    <property type="evidence" value="ECO:0007669"/>
    <property type="project" value="TreeGrafter"/>
</dbReference>
<sequence length="858" mass="94429">MTTSRVFKRLVLLLLLLVVVGTTASLKPSKSEQREPETSTASLKPSNSEQREPETSTASLKPSNSEQREPETSTASLKPSNSEQRETETSTASHQPEGIFKVSSMLIKFLTSPKATEEPKTSSASELINEEDNLVLDPTSPKDFSKKSDATTGKNNDEQIKIEDSIKEFVTANTLQITDPEKETQTTVADGLHVETSYPPTNAAEIDSSTATASPVTEDEKFVNEMPESQTFKTSQLNTALSGNEPLSGPSPQVFGPLDDLFPVVFPPPGVEGRENFIPLPNLERGAVKQHFQEKNALKEAALAEQHQLVDELLAKSSAESSERPAFDVRVRTPKPGKQPMLMKLQPKALDSAGVKKSFLDSERIVRPHHSFISEAGIDVEAKGDNGQIKRVPHPRDDHSVLHLLNQQQGDLASFFESQGGLLPVTGRSNFLQPYLGGNNLIFHQNDPFIRHDNNFLGVTPSPGVSFSTLSPGLLGITDNNFAFSPRQLAAFADDRTIFHRPTAAPSLLESITTFQNDQRRPLTRDHFLNVDNQHLSPFVRPREPNLKVPFQNEFFDEGEINSNIFVRQPSAFPSFDVTGRPIITSHDDSLLSIANNDRGNSFALRPASLRPTTLRDSFNPSTYFNFASPTQSDQINPLIGLGGQNTVITHTTPRPFHIIHEETAVVTPSSLRFSPTTAFPPQSFSASTFRPSERPFLSTTLRPFLSSTIAPIIETEYSKVKGPHSGRGSSRYRPRQNPNVLTRFDQNLNQLTDYSSQYHSGEHLSHGNNKNRPWIAGVAPGSGENQKEYTYHYAVHSPSTGDHKAAHEARLADGTVVGGYSLVQPDGITRKVSYTADKFSGFQANVEYLPARPELAG</sequence>
<dbReference type="RefSeq" id="XP_018015841.1">
    <property type="nucleotide sequence ID" value="XM_018160352.2"/>
</dbReference>
<feature type="compositionally biased region" description="Basic and acidic residues" evidence="3">
    <location>
        <begin position="143"/>
        <end position="158"/>
    </location>
</feature>
<keyword evidence="5" id="KW-1185">Reference proteome</keyword>
<dbReference type="GO" id="GO:0042302">
    <property type="term" value="F:structural constituent of cuticle"/>
    <property type="evidence" value="ECO:0007669"/>
    <property type="project" value="UniProtKB-UniRule"/>
</dbReference>
<dbReference type="InterPro" id="IPR031311">
    <property type="entry name" value="CHIT_BIND_RR_consensus"/>
</dbReference>
<proteinExistence type="predicted"/>
<gene>
    <name evidence="6" type="primary">LOC108672641</name>
</gene>